<comment type="function">
    <text evidence="8">Catalyzes the condensation of pantoate with beta-alanine in an ATP-dependent reaction via a pantoyl-adenylate intermediate.</text>
</comment>
<evidence type="ECO:0000256" key="8">
    <source>
        <dbReference type="HAMAP-Rule" id="MF_00158"/>
    </source>
</evidence>
<dbReference type="EC" id="6.3.2.1" evidence="8"/>
<organism evidence="9 10">
    <name type="scientific">Aurantimicrobium minutum</name>
    <dbReference type="NCBI Taxonomy" id="708131"/>
    <lineage>
        <taxon>Bacteria</taxon>
        <taxon>Bacillati</taxon>
        <taxon>Actinomycetota</taxon>
        <taxon>Actinomycetes</taxon>
        <taxon>Micrococcales</taxon>
        <taxon>Microbacteriaceae</taxon>
        <taxon>Aurantimicrobium</taxon>
    </lineage>
</organism>
<feature type="binding site" evidence="8">
    <location>
        <begin position="33"/>
        <end position="40"/>
    </location>
    <ligand>
        <name>ATP</name>
        <dbReference type="ChEBI" id="CHEBI:30616"/>
    </ligand>
</feature>
<dbReference type="InterPro" id="IPR014729">
    <property type="entry name" value="Rossmann-like_a/b/a_fold"/>
</dbReference>
<evidence type="ECO:0000256" key="3">
    <source>
        <dbReference type="ARBA" id="ARBA00022598"/>
    </source>
</evidence>
<accession>A0A173LY68</accession>
<reference evidence="9 10" key="1">
    <citation type="journal article" date="2016" name="Genome Announc.">
        <title>Complete Genome Sequence of Aurantimicrobium minutum Type Strain KNCT, a Planktonic Ultramicrobacterium Isolated from River Water.</title>
        <authorList>
            <person name="Nakai R."/>
            <person name="Fujisawa T."/>
            <person name="Nakamura Y."/>
            <person name="Nishide H."/>
            <person name="Uchiyama I."/>
            <person name="Baba T."/>
            <person name="Toyoda A."/>
            <person name="Fujiyama A."/>
            <person name="Naganuma T."/>
            <person name="Niki H."/>
        </authorList>
    </citation>
    <scope>NUCLEOTIDE SEQUENCE [LARGE SCALE GENOMIC DNA]</scope>
    <source>
        <strain evidence="9 10">KNC</strain>
    </source>
</reference>
<keyword evidence="8" id="KW-0963">Cytoplasm</keyword>
<evidence type="ECO:0000256" key="6">
    <source>
        <dbReference type="ARBA" id="ARBA00022840"/>
    </source>
</evidence>
<evidence type="ECO:0000256" key="2">
    <source>
        <dbReference type="ARBA" id="ARBA00009256"/>
    </source>
</evidence>
<feature type="binding site" evidence="8">
    <location>
        <begin position="190"/>
        <end position="193"/>
    </location>
    <ligand>
        <name>ATP</name>
        <dbReference type="ChEBI" id="CHEBI:30616"/>
    </ligand>
</feature>
<dbReference type="PANTHER" id="PTHR21299:SF1">
    <property type="entry name" value="PANTOATE--BETA-ALANINE LIGASE"/>
    <property type="match status" value="1"/>
</dbReference>
<dbReference type="Gene3D" id="3.40.50.620">
    <property type="entry name" value="HUPs"/>
    <property type="match status" value="1"/>
</dbReference>
<evidence type="ECO:0000256" key="4">
    <source>
        <dbReference type="ARBA" id="ARBA00022655"/>
    </source>
</evidence>
<keyword evidence="5 8" id="KW-0547">Nucleotide-binding</keyword>
<protein>
    <recommendedName>
        <fullName evidence="8">Pantothenate synthetase</fullName>
        <shortName evidence="8">PS</shortName>
        <ecNumber evidence="8">6.3.2.1</ecNumber>
    </recommendedName>
    <alternativeName>
        <fullName evidence="8">Pantoate--beta-alanine ligase</fullName>
    </alternativeName>
    <alternativeName>
        <fullName evidence="8">Pantoate-activating enzyme</fullName>
    </alternativeName>
</protein>
<dbReference type="EMBL" id="AP017457">
    <property type="protein sequence ID" value="BAU99804.1"/>
    <property type="molecule type" value="Genomic_DNA"/>
</dbReference>
<keyword evidence="6 8" id="KW-0067">ATP-binding</keyword>
<dbReference type="GO" id="GO:0004592">
    <property type="term" value="F:pantoate-beta-alanine ligase activity"/>
    <property type="evidence" value="ECO:0007669"/>
    <property type="project" value="UniProtKB-UniRule"/>
</dbReference>
<keyword evidence="3 8" id="KW-0436">Ligase</keyword>
<comment type="miscellaneous">
    <text evidence="8">The reaction proceeds by a bi uni uni bi ping pong mechanism.</text>
</comment>
<dbReference type="InterPro" id="IPR042176">
    <property type="entry name" value="Pantoate_ligase_C"/>
</dbReference>
<dbReference type="AlphaFoldDB" id="A0A173LY68"/>
<feature type="binding site" evidence="8">
    <location>
        <begin position="153"/>
        <end position="156"/>
    </location>
    <ligand>
        <name>ATP</name>
        <dbReference type="ChEBI" id="CHEBI:30616"/>
    </ligand>
</feature>
<gene>
    <name evidence="8" type="primary">panC</name>
    <name evidence="9" type="ORF">AUMI_112620</name>
</gene>
<dbReference type="Pfam" id="PF02569">
    <property type="entry name" value="Pantoate_ligase"/>
    <property type="match status" value="1"/>
</dbReference>
<name>A0A173LY68_9MICO</name>
<sequence length="289" mass="31241">MSTPVVLHTEAELAELRARLTADGKTLALVPTMGALHRGHLALVSRARELADVVVVSIFVNPLQFGAGEDFDRYPRTLDSDVAALAEAADYVFAPDADEVYPDRVGGEAVPAQHAGPVGDLFEGASRPGHFDGVLTVVARLFELVKPDVAVFGQKDAQQVFLVRQLITENKLPITFEVVPTVREEDGVALSSRNRYLSEEERAAAAALPHALLAASHAALHEGVQGTREAGIRAFEQYPLVRLEYLDLVDPTTFLPVPDDYQGPVTVVVAAKVGNTRLIDTENIERLHA</sequence>
<comment type="catalytic activity">
    <reaction evidence="7 8">
        <text>(R)-pantoate + beta-alanine + ATP = (R)-pantothenate + AMP + diphosphate + H(+)</text>
        <dbReference type="Rhea" id="RHEA:10912"/>
        <dbReference type="ChEBI" id="CHEBI:15378"/>
        <dbReference type="ChEBI" id="CHEBI:15980"/>
        <dbReference type="ChEBI" id="CHEBI:29032"/>
        <dbReference type="ChEBI" id="CHEBI:30616"/>
        <dbReference type="ChEBI" id="CHEBI:33019"/>
        <dbReference type="ChEBI" id="CHEBI:57966"/>
        <dbReference type="ChEBI" id="CHEBI:456215"/>
        <dbReference type="EC" id="6.3.2.1"/>
    </reaction>
</comment>
<dbReference type="OrthoDB" id="9773087at2"/>
<dbReference type="Gene3D" id="3.30.1300.10">
    <property type="entry name" value="Pantoate-beta-alanine ligase, C-terminal domain"/>
    <property type="match status" value="1"/>
</dbReference>
<dbReference type="Proteomes" id="UP000243847">
    <property type="component" value="Chromosome sequence1"/>
</dbReference>
<keyword evidence="4 8" id="KW-0566">Pantothenate biosynthesis</keyword>
<proteinExistence type="inferred from homology"/>
<comment type="pathway">
    <text evidence="1 8">Cofactor biosynthesis; (R)-pantothenate biosynthesis; (R)-pantothenate from (R)-pantoate and beta-alanine: step 1/1.</text>
</comment>
<dbReference type="RefSeq" id="WP_096382652.1">
    <property type="nucleotide sequence ID" value="NZ_AP017457.1"/>
</dbReference>
<feature type="active site" description="Proton donor" evidence="8">
    <location>
        <position position="40"/>
    </location>
</feature>
<dbReference type="GO" id="GO:0005524">
    <property type="term" value="F:ATP binding"/>
    <property type="evidence" value="ECO:0007669"/>
    <property type="project" value="UniProtKB-KW"/>
</dbReference>
<comment type="subunit">
    <text evidence="8">Homodimer.</text>
</comment>
<evidence type="ECO:0000313" key="10">
    <source>
        <dbReference type="Proteomes" id="UP000243847"/>
    </source>
</evidence>
<dbReference type="HAMAP" id="MF_00158">
    <property type="entry name" value="PanC"/>
    <property type="match status" value="1"/>
</dbReference>
<comment type="similarity">
    <text evidence="2 8">Belongs to the pantothenate synthetase family.</text>
</comment>
<dbReference type="GO" id="GO:0005829">
    <property type="term" value="C:cytosol"/>
    <property type="evidence" value="ECO:0007669"/>
    <property type="project" value="TreeGrafter"/>
</dbReference>
<dbReference type="NCBIfam" id="TIGR00018">
    <property type="entry name" value="panC"/>
    <property type="match status" value="1"/>
</dbReference>
<dbReference type="GO" id="GO:0015940">
    <property type="term" value="P:pantothenate biosynthetic process"/>
    <property type="evidence" value="ECO:0007669"/>
    <property type="project" value="UniProtKB-UniRule"/>
</dbReference>
<evidence type="ECO:0000256" key="5">
    <source>
        <dbReference type="ARBA" id="ARBA00022741"/>
    </source>
</evidence>
<feature type="binding site" evidence="8">
    <location>
        <position position="64"/>
    </location>
    <ligand>
        <name>(R)-pantoate</name>
        <dbReference type="ChEBI" id="CHEBI:15980"/>
    </ligand>
</feature>
<dbReference type="UniPathway" id="UPA00028">
    <property type="reaction ID" value="UER00005"/>
</dbReference>
<feature type="binding site" evidence="8">
    <location>
        <position position="159"/>
    </location>
    <ligand>
        <name>(R)-pantoate</name>
        <dbReference type="ChEBI" id="CHEBI:15980"/>
    </ligand>
</feature>
<feature type="binding site" evidence="8">
    <location>
        <position position="64"/>
    </location>
    <ligand>
        <name>beta-alanine</name>
        <dbReference type="ChEBI" id="CHEBI:57966"/>
    </ligand>
</feature>
<dbReference type="NCBIfam" id="TIGR00125">
    <property type="entry name" value="cyt_tran_rel"/>
    <property type="match status" value="1"/>
</dbReference>
<evidence type="ECO:0000256" key="7">
    <source>
        <dbReference type="ARBA" id="ARBA00048258"/>
    </source>
</evidence>
<dbReference type="InterPro" id="IPR004821">
    <property type="entry name" value="Cyt_trans-like"/>
</dbReference>
<dbReference type="PANTHER" id="PTHR21299">
    <property type="entry name" value="CYTIDYLATE KINASE/PANTOATE-BETA-ALANINE LIGASE"/>
    <property type="match status" value="1"/>
</dbReference>
<evidence type="ECO:0000256" key="1">
    <source>
        <dbReference type="ARBA" id="ARBA00004990"/>
    </source>
</evidence>
<dbReference type="InterPro" id="IPR003721">
    <property type="entry name" value="Pantoate_ligase"/>
</dbReference>
<dbReference type="CDD" id="cd00560">
    <property type="entry name" value="PanC"/>
    <property type="match status" value="1"/>
</dbReference>
<dbReference type="SUPFAM" id="SSF52374">
    <property type="entry name" value="Nucleotidylyl transferase"/>
    <property type="match status" value="1"/>
</dbReference>
<dbReference type="KEGG" id="amin:AUMI_112620"/>
<comment type="subcellular location">
    <subcellularLocation>
        <location evidence="8">Cytoplasm</location>
    </subcellularLocation>
</comment>
<feature type="binding site" evidence="8">
    <location>
        <position position="182"/>
    </location>
    <ligand>
        <name>ATP</name>
        <dbReference type="ChEBI" id="CHEBI:30616"/>
    </ligand>
</feature>
<dbReference type="GeneID" id="80452450"/>
<evidence type="ECO:0000313" key="9">
    <source>
        <dbReference type="EMBL" id="BAU99804.1"/>
    </source>
</evidence>